<dbReference type="PANTHER" id="PTHR15728">
    <property type="entry name" value="DEADENYLATION COMPLEX CATALYTIC SUBUNIT PAN2"/>
    <property type="match status" value="1"/>
</dbReference>
<evidence type="ECO:0000256" key="7">
    <source>
        <dbReference type="ARBA" id="ARBA00022723"/>
    </source>
</evidence>
<dbReference type="EC" id="3.1.13.4" evidence="10"/>
<dbReference type="InterPro" id="IPR030843">
    <property type="entry name" value="PAN2"/>
</dbReference>
<evidence type="ECO:0000256" key="5">
    <source>
        <dbReference type="ARBA" id="ARBA00022664"/>
    </source>
</evidence>
<comment type="subunit">
    <text evidence="10">Forms a heterotrimer with an asymmetric homodimer of the regulatory subunit PAN3 to form the poly(A)-nuclease (PAN) deadenylation complex.</text>
</comment>
<sequence length="1189" mass="128267">MDDWNEITSLPVFSRPYAAVSATFFDPAQDLLWAGASDGFLASFYTQALRPYASSRVHSSLPVLQIAAADKALLALTPESLRLATRRGTTKTTLDAPAALAGSLACMAPARDAELYLGSTGSLSGIGTNEILKLNLDAPAGSVFSTASSIPLSPGSAGAVKIVRTAHALVAGKSNGAVDIIDPNTNRVVKSFQAHTSVVSDLDARETTLLTCGYSLRKAGAAGQLLLDPLVNIFDLRAGKPLPPVPFPAGAGFVRLHPKLSTCAFIASQTGQIQLIDFANPASTQVRLHQAALASSGTLSGLEVSSSGDFLALTDGAYVQLWSNSADDPTFNEFAAPLDFPVDPAVYTQPISSMIPAQPRRIDIDDDSTPLSAIGLPYYKDELLSSWSIEPGMPMVFDEGMPPAKLPPDVLRQLQAAINDNSSTDIHPTDLALGGIGLTGISAQDHARRNVAQKYVSFKDLKRRTIASGPKFISERSGGAGGTASAGAAAGTGGPGGSAGSGNSADETTPPASSSDMADDTSPVPRAYRRLEIKYSKFGIADFDFGYYNHTQYSGLEPQFVNSYCNPLLQLYCYSRPIYEFALNQLKHNSLDDKSLLAELGLLFDMLHKAKGLHCAAANFVKALSTIPQANALGLVTDDAHPLRVGSRSLSVSSTQPQPGSPLAAICSRTLGLATGYAPGHGQGLLLQAFARFLMERMAIDERAYDASAREFEKIAGIVVETSTHSPACQSRSVLETVVYSLELVQPKSAFLPTLQASLDKRSRSSKAWCDTCRKFHTQTATRTVRARLPKVLNLHVPLADETVPPSNWPEPQFAVRTEQAENQPTSLKIVADAQPGDDIYELLGLVVEIQTNAQTDSAPASASSAAPGSRPSRNPVDTHLITFVKIEGQWHLFNDFLVKPVSEAEALEVTSWKTPVVLLYQRKEEEAPPFDYNAWINSLDTSILYRDHFAAGFRAGFKREYELLDPTTEAPEPGTLVAMDTEFVLLQHEETEIISDGTKSLVRPKEVTLARVSVVRGTGPKQGVPFIDDFIATSETIVDYLTEYSGVEQGDLDPWTSTRGSLVTQQTSYKRLWLLLNLGCVFVGHGLDNDFRTIGIHVPSAQVVDTLGLFYLPEYKRRLSLKFLAYALLHENVQTGNHDSIEDAVTALRLYKEYMRVSSKGPDAFVALLHQLYKEGKKCNFRPPPKDV</sequence>
<dbReference type="Gene3D" id="2.130.10.10">
    <property type="entry name" value="YVTN repeat-like/Quinoprotein amine dehydrogenase"/>
    <property type="match status" value="1"/>
</dbReference>
<feature type="compositionally biased region" description="Low complexity" evidence="11">
    <location>
        <begin position="858"/>
        <end position="874"/>
    </location>
</feature>
<keyword evidence="7 10" id="KW-0479">Metal-binding</keyword>
<dbReference type="Pfam" id="PF00929">
    <property type="entry name" value="RNase_T"/>
    <property type="match status" value="1"/>
</dbReference>
<dbReference type="SUPFAM" id="SSF50978">
    <property type="entry name" value="WD40 repeat-like"/>
    <property type="match status" value="1"/>
</dbReference>
<comment type="caution">
    <text evidence="10">Lacks conserved residue(s) required for the propagation of feature annotation.</text>
</comment>
<dbReference type="Gene3D" id="3.30.420.10">
    <property type="entry name" value="Ribonuclease H-like superfamily/Ribonuclease H"/>
    <property type="match status" value="1"/>
</dbReference>
<dbReference type="InterPro" id="IPR050785">
    <property type="entry name" value="PAN2-PAN3_catalytic_subunit"/>
</dbReference>
<keyword evidence="6 10" id="KW-0540">Nuclease</keyword>
<dbReference type="GO" id="GO:0003676">
    <property type="term" value="F:nucleic acid binding"/>
    <property type="evidence" value="ECO:0007669"/>
    <property type="project" value="InterPro"/>
</dbReference>
<dbReference type="PROSITE" id="PS50235">
    <property type="entry name" value="USP_3"/>
    <property type="match status" value="1"/>
</dbReference>
<dbReference type="HAMAP" id="MF_03182">
    <property type="entry name" value="PAN2"/>
    <property type="match status" value="1"/>
</dbReference>
<dbReference type="CDD" id="cd06143">
    <property type="entry name" value="PAN2_exo"/>
    <property type="match status" value="1"/>
</dbReference>
<keyword evidence="14" id="KW-1185">Reference proteome</keyword>
<feature type="compositionally biased region" description="Gly residues" evidence="11">
    <location>
        <begin position="478"/>
        <end position="500"/>
    </location>
</feature>
<dbReference type="SUPFAM" id="SSF54001">
    <property type="entry name" value="Cysteine proteinases"/>
    <property type="match status" value="1"/>
</dbReference>
<dbReference type="InterPro" id="IPR028889">
    <property type="entry name" value="USP"/>
</dbReference>
<evidence type="ECO:0000256" key="8">
    <source>
        <dbReference type="ARBA" id="ARBA00022801"/>
    </source>
</evidence>
<feature type="compositionally biased region" description="Polar residues" evidence="11">
    <location>
        <begin position="506"/>
        <end position="516"/>
    </location>
</feature>
<feature type="region of interest" description="Disordered" evidence="11">
    <location>
        <begin position="470"/>
        <end position="523"/>
    </location>
</feature>
<reference evidence="13 14" key="1">
    <citation type="submission" date="2019-09" db="EMBL/GenBank/DDBJ databases">
        <authorList>
            <person name="Brejova B."/>
        </authorList>
    </citation>
    <scope>NUCLEOTIDE SEQUENCE [LARGE SCALE GENOMIC DNA]</scope>
</reference>
<keyword evidence="9 10" id="KW-0269">Exonuclease</keyword>
<dbReference type="InterPro" id="IPR013520">
    <property type="entry name" value="Ribonucl_H"/>
</dbReference>
<dbReference type="Pfam" id="PF20770">
    <property type="entry name" value="PAN2_N"/>
    <property type="match status" value="1"/>
</dbReference>
<dbReference type="GO" id="GO:0046872">
    <property type="term" value="F:metal ion binding"/>
    <property type="evidence" value="ECO:0007669"/>
    <property type="project" value="UniProtKB-KW"/>
</dbReference>
<comment type="catalytic activity">
    <reaction evidence="1 10">
        <text>Exonucleolytic cleavage of poly(A) to 5'-AMP.</text>
        <dbReference type="EC" id="3.1.13.4"/>
    </reaction>
</comment>
<comment type="domain">
    <text evidence="10">The linker, or PAN3 interaction domain (PID), between the WD40 repeats and the pseudo-UCH domain mediates interaction with PAN3.</text>
</comment>
<comment type="function">
    <text evidence="10">Catalytic subunit of the poly(A)-nuclease (PAN) deadenylation complex, one of two cytoplasmic mRNA deadenylases involved in mRNA turnover. PAN specifically shortens poly(A) tails of RNA and the activity is stimulated by poly(A)-binding protein PAB1. PAN deadenylation is followed by rapid degradation of the shortened mRNA tails by the CCR4-NOT complex. Deadenylated mRNAs are then degraded by two alternative mechanisms, namely exosome-mediated 3'-5' exonucleolytic degradation, or deadenlyation-dependent mRNA decaping and subsequent 5'-3' exonucleolytic degradation by XRN1. May also be involved in post-transcriptional maturation of mRNA poly(A) tails.</text>
</comment>
<dbReference type="FunFam" id="3.30.420.10:FF:000028">
    <property type="entry name" value="PAN2-PAN3 deadenylation complex catalytic subunit PAN2"/>
    <property type="match status" value="1"/>
</dbReference>
<feature type="region of interest" description="Disordered" evidence="11">
    <location>
        <begin position="855"/>
        <end position="874"/>
    </location>
</feature>
<feature type="binding site" evidence="10">
    <location>
        <position position="983"/>
    </location>
    <ligand>
        <name>a divalent metal cation</name>
        <dbReference type="ChEBI" id="CHEBI:60240"/>
        <note>catalytic</note>
    </ligand>
</feature>
<dbReference type="InterPro" id="IPR036397">
    <property type="entry name" value="RNaseH_sf"/>
</dbReference>
<evidence type="ECO:0000256" key="1">
    <source>
        <dbReference type="ARBA" id="ARBA00001663"/>
    </source>
</evidence>
<dbReference type="GO" id="GO:0000289">
    <property type="term" value="P:nuclear-transcribed mRNA poly(A) tail shortening"/>
    <property type="evidence" value="ECO:0007669"/>
    <property type="project" value="UniProtKB-UniRule"/>
</dbReference>
<dbReference type="SMART" id="SM00479">
    <property type="entry name" value="EXOIII"/>
    <property type="match status" value="1"/>
</dbReference>
<dbReference type="InterPro" id="IPR038765">
    <property type="entry name" value="Papain-like_cys_pep_sf"/>
</dbReference>
<dbReference type="OrthoDB" id="16516at2759"/>
<feature type="domain" description="USP" evidence="12">
    <location>
        <begin position="554"/>
        <end position="924"/>
    </location>
</feature>
<organism evidence="13 14">
    <name type="scientific">Magnusiomyces paraingens</name>
    <dbReference type="NCBI Taxonomy" id="2606893"/>
    <lineage>
        <taxon>Eukaryota</taxon>
        <taxon>Fungi</taxon>
        <taxon>Dikarya</taxon>
        <taxon>Ascomycota</taxon>
        <taxon>Saccharomycotina</taxon>
        <taxon>Dipodascomycetes</taxon>
        <taxon>Dipodascales</taxon>
        <taxon>Dipodascaceae</taxon>
        <taxon>Magnusiomyces</taxon>
    </lineage>
</organism>
<dbReference type="GO" id="GO:0000932">
    <property type="term" value="C:P-body"/>
    <property type="evidence" value="ECO:0007669"/>
    <property type="project" value="TreeGrafter"/>
</dbReference>
<keyword evidence="5 10" id="KW-0507">mRNA processing</keyword>
<dbReference type="InterPro" id="IPR012337">
    <property type="entry name" value="RNaseH-like_sf"/>
</dbReference>
<dbReference type="Proteomes" id="UP000398389">
    <property type="component" value="Unassembled WGS sequence"/>
</dbReference>
<dbReference type="Pfam" id="PF13423">
    <property type="entry name" value="UCH_1"/>
    <property type="match status" value="1"/>
</dbReference>
<evidence type="ECO:0000256" key="10">
    <source>
        <dbReference type="HAMAP-Rule" id="MF_03182"/>
    </source>
</evidence>
<comment type="cofactor">
    <cofactor evidence="10">
        <name>a divalent metal cation</name>
        <dbReference type="ChEBI" id="CHEBI:60240"/>
    </cofactor>
    <text evidence="10">Binds 2 metal cations per subunit in the catalytic exonuclease domain.</text>
</comment>
<accession>A0A5E8BER3</accession>
<dbReference type="InterPro" id="IPR036322">
    <property type="entry name" value="WD40_repeat_dom_sf"/>
</dbReference>
<proteinExistence type="inferred from homology"/>
<evidence type="ECO:0000259" key="12">
    <source>
        <dbReference type="PROSITE" id="PS50235"/>
    </source>
</evidence>
<dbReference type="GO" id="GO:0006397">
    <property type="term" value="P:mRNA processing"/>
    <property type="evidence" value="ECO:0007669"/>
    <property type="project" value="UniProtKB-KW"/>
</dbReference>
<dbReference type="SUPFAM" id="SSF53098">
    <property type="entry name" value="Ribonuclease H-like"/>
    <property type="match status" value="1"/>
</dbReference>
<dbReference type="EMBL" id="CABVLU010000002">
    <property type="protein sequence ID" value="VVT49999.1"/>
    <property type="molecule type" value="Genomic_DNA"/>
</dbReference>
<dbReference type="GO" id="GO:0004535">
    <property type="term" value="F:poly(A)-specific ribonuclease activity"/>
    <property type="evidence" value="ECO:0007669"/>
    <property type="project" value="UniProtKB-UniRule"/>
</dbReference>
<evidence type="ECO:0000256" key="11">
    <source>
        <dbReference type="SAM" id="MobiDB-lite"/>
    </source>
</evidence>
<feature type="binding site" evidence="10">
    <location>
        <position position="1144"/>
    </location>
    <ligand>
        <name>a divalent metal cation</name>
        <dbReference type="ChEBI" id="CHEBI:60240"/>
        <note>catalytic</note>
    </ligand>
</feature>
<evidence type="ECO:0000256" key="6">
    <source>
        <dbReference type="ARBA" id="ARBA00022722"/>
    </source>
</evidence>
<evidence type="ECO:0000313" key="14">
    <source>
        <dbReference type="Proteomes" id="UP000398389"/>
    </source>
</evidence>
<dbReference type="InterPro" id="IPR028881">
    <property type="entry name" value="PAN2_UCH_dom"/>
</dbReference>
<gene>
    <name evidence="10" type="primary">PAN2</name>
    <name evidence="13" type="ORF">SAPINGB_P002550</name>
</gene>
<evidence type="ECO:0000256" key="2">
    <source>
        <dbReference type="ARBA" id="ARBA00004496"/>
    </source>
</evidence>
<dbReference type="InterPro" id="IPR048841">
    <property type="entry name" value="PAN2_N"/>
</dbReference>
<feature type="binding site" evidence="10">
    <location>
        <position position="981"/>
    </location>
    <ligand>
        <name>a divalent metal cation</name>
        <dbReference type="ChEBI" id="CHEBI:60240"/>
        <note>catalytic</note>
    </ligand>
</feature>
<dbReference type="AlphaFoldDB" id="A0A5E8BER3"/>
<evidence type="ECO:0000256" key="9">
    <source>
        <dbReference type="ARBA" id="ARBA00022839"/>
    </source>
</evidence>
<evidence type="ECO:0000313" key="13">
    <source>
        <dbReference type="EMBL" id="VVT49999.1"/>
    </source>
</evidence>
<keyword evidence="8 10" id="KW-0378">Hydrolase</keyword>
<comment type="domain">
    <text evidence="10">Contains a pseudo-UCH domain. This ubiquitin C-terminal hydrolase (UCH)-like or ubiquitin specific protease (USP)-like domain is predicted to be catalytically inactive because it lacks the active site catalytic triad characteristic of thiol proteases, with residues at the equivalent structural positions that are incompatible with catalysis, and it cannot bind ubiquitin. It functions as a structural scaffold for intra- and intermolecular interactions in the complex.</text>
</comment>
<keyword evidence="4" id="KW-0853">WD repeat</keyword>
<dbReference type="InterPro" id="IPR015943">
    <property type="entry name" value="WD40/YVTN_repeat-like_dom_sf"/>
</dbReference>
<feature type="binding site" evidence="10">
    <location>
        <position position="1091"/>
    </location>
    <ligand>
        <name>a divalent metal cation</name>
        <dbReference type="ChEBI" id="CHEBI:60240"/>
        <note>catalytic</note>
    </ligand>
</feature>
<keyword evidence="3 10" id="KW-0963">Cytoplasm</keyword>
<dbReference type="GO" id="GO:0031251">
    <property type="term" value="C:PAN complex"/>
    <property type="evidence" value="ECO:0007669"/>
    <property type="project" value="UniProtKB-UniRule"/>
</dbReference>
<comment type="activity regulation">
    <text evidence="10">Positively regulated by the regulatory subunit PAN3.</text>
</comment>
<name>A0A5E8BER3_9ASCO</name>
<comment type="subcellular location">
    <subcellularLocation>
        <location evidence="2 10">Cytoplasm</location>
    </subcellularLocation>
</comment>
<dbReference type="Gene3D" id="3.90.70.10">
    <property type="entry name" value="Cysteine proteinases"/>
    <property type="match status" value="1"/>
</dbReference>
<comment type="similarity">
    <text evidence="10">Belongs to the peptidase C19 family. PAN2 subfamily.</text>
</comment>
<evidence type="ECO:0000256" key="3">
    <source>
        <dbReference type="ARBA" id="ARBA00022490"/>
    </source>
</evidence>
<evidence type="ECO:0000256" key="4">
    <source>
        <dbReference type="ARBA" id="ARBA00022574"/>
    </source>
</evidence>
<dbReference type="PANTHER" id="PTHR15728:SF0">
    <property type="entry name" value="PAN2-PAN3 DEADENYLATION COMPLEX CATALYTIC SUBUNIT PAN2"/>
    <property type="match status" value="1"/>
</dbReference>
<protein>
    <recommendedName>
        <fullName evidence="10">PAN2-PAN3 deadenylation complex catalytic subunit PAN2</fullName>
        <ecNumber evidence="10">3.1.13.4</ecNumber>
    </recommendedName>
    <alternativeName>
        <fullName evidence="10">PAB1P-dependent poly(A)-specific ribonuclease</fullName>
    </alternativeName>
    <alternativeName>
        <fullName evidence="10">Poly(A)-nuclease deadenylation complex subunit 2</fullName>
        <shortName evidence="10">PAN deadenylation complex subunit 2</shortName>
    </alternativeName>
</protein>